<evidence type="ECO:0000313" key="2">
    <source>
        <dbReference type="Proteomes" id="UP000233551"/>
    </source>
</evidence>
<comment type="caution">
    <text evidence="1">The sequence shown here is derived from an EMBL/GenBank/DDBJ whole genome shotgun (WGS) entry which is preliminary data.</text>
</comment>
<organism evidence="1 2">
    <name type="scientific">Punica granatum</name>
    <name type="common">Pomegranate</name>
    <dbReference type="NCBI Taxonomy" id="22663"/>
    <lineage>
        <taxon>Eukaryota</taxon>
        <taxon>Viridiplantae</taxon>
        <taxon>Streptophyta</taxon>
        <taxon>Embryophyta</taxon>
        <taxon>Tracheophyta</taxon>
        <taxon>Spermatophyta</taxon>
        <taxon>Magnoliopsida</taxon>
        <taxon>eudicotyledons</taxon>
        <taxon>Gunneridae</taxon>
        <taxon>Pentapetalae</taxon>
        <taxon>rosids</taxon>
        <taxon>malvids</taxon>
        <taxon>Myrtales</taxon>
        <taxon>Lythraceae</taxon>
        <taxon>Punica</taxon>
    </lineage>
</organism>
<proteinExistence type="predicted"/>
<protein>
    <submittedName>
        <fullName evidence="1">Uncharacterized protein</fullName>
    </submittedName>
</protein>
<accession>A0A2I0L166</accession>
<keyword evidence="2" id="KW-1185">Reference proteome</keyword>
<reference evidence="1 2" key="1">
    <citation type="submission" date="2017-11" db="EMBL/GenBank/DDBJ databases">
        <title>De-novo sequencing of pomegranate (Punica granatum L.) genome.</title>
        <authorList>
            <person name="Akparov Z."/>
            <person name="Amiraslanov A."/>
            <person name="Hajiyeva S."/>
            <person name="Abbasov M."/>
            <person name="Kaur K."/>
            <person name="Hamwieh A."/>
            <person name="Solovyev V."/>
            <person name="Salamov A."/>
            <person name="Braich B."/>
            <person name="Kosarev P."/>
            <person name="Mahmoud A."/>
            <person name="Hajiyev E."/>
            <person name="Babayeva S."/>
            <person name="Izzatullayeva V."/>
            <person name="Mammadov A."/>
            <person name="Mammadov A."/>
            <person name="Sharifova S."/>
            <person name="Ojaghi J."/>
            <person name="Eynullazada K."/>
            <person name="Bayramov B."/>
            <person name="Abdulazimova A."/>
            <person name="Shahmuradov I."/>
        </authorList>
    </citation>
    <scope>NUCLEOTIDE SEQUENCE [LARGE SCALE GENOMIC DNA]</scope>
    <source>
        <strain evidence="2">cv. AG2017</strain>
        <tissue evidence="1">Leaf</tissue>
    </source>
</reference>
<sequence length="113" mass="12354">MVPSTISLKREMVGLGSLNTICPLFSHSVFEIKSERRGGGASLALLGRPPPSHSWSSEASMSPLLSRKANWIRGSLASHRSFRQGCQRLGMWLAPICLVFSHSIFKTESERGG</sequence>
<dbReference type="EMBL" id="PGOL01000210">
    <property type="protein sequence ID" value="PKI74353.1"/>
    <property type="molecule type" value="Genomic_DNA"/>
</dbReference>
<gene>
    <name evidence="1" type="ORF">CRG98_005233</name>
</gene>
<dbReference type="Proteomes" id="UP000233551">
    <property type="component" value="Unassembled WGS sequence"/>
</dbReference>
<evidence type="ECO:0000313" key="1">
    <source>
        <dbReference type="EMBL" id="PKI74353.1"/>
    </source>
</evidence>
<dbReference type="AlphaFoldDB" id="A0A2I0L166"/>
<name>A0A2I0L166_PUNGR</name>